<dbReference type="RefSeq" id="WP_106009608.1">
    <property type="nucleotide sequence ID" value="NZ_PVXP01000026.1"/>
</dbReference>
<feature type="compositionally biased region" description="Basic residues" evidence="1">
    <location>
        <begin position="1"/>
        <end position="11"/>
    </location>
</feature>
<evidence type="ECO:0000256" key="1">
    <source>
        <dbReference type="SAM" id="MobiDB-lite"/>
    </source>
</evidence>
<evidence type="ECO:0000313" key="2">
    <source>
        <dbReference type="EMBL" id="PRR85031.1"/>
    </source>
</evidence>
<organism evidence="2 3">
    <name type="scientific">Clostridium luticellarii</name>
    <dbReference type="NCBI Taxonomy" id="1691940"/>
    <lineage>
        <taxon>Bacteria</taxon>
        <taxon>Bacillati</taxon>
        <taxon>Bacillota</taxon>
        <taxon>Clostridia</taxon>
        <taxon>Eubacteriales</taxon>
        <taxon>Clostridiaceae</taxon>
        <taxon>Clostridium</taxon>
    </lineage>
</organism>
<proteinExistence type="predicted"/>
<reference evidence="2 3" key="1">
    <citation type="submission" date="2018-03" db="EMBL/GenBank/DDBJ databases">
        <title>Genome sequence of Clostridium luticellarii DSM 29923.</title>
        <authorList>
            <person name="Poehlein A."/>
            <person name="Daniel R."/>
        </authorList>
    </citation>
    <scope>NUCLEOTIDE SEQUENCE [LARGE SCALE GENOMIC DNA]</scope>
    <source>
        <strain evidence="2 3">DSM 29923</strain>
    </source>
</reference>
<dbReference type="EMBL" id="PVXP01000026">
    <property type="protein sequence ID" value="PRR85031.1"/>
    <property type="molecule type" value="Genomic_DNA"/>
</dbReference>
<dbReference type="AlphaFoldDB" id="A0A2T0BMD3"/>
<feature type="region of interest" description="Disordered" evidence="1">
    <location>
        <begin position="1"/>
        <end position="98"/>
    </location>
</feature>
<dbReference type="Proteomes" id="UP000237798">
    <property type="component" value="Unassembled WGS sequence"/>
</dbReference>
<accession>A0A2T0BMD3</accession>
<name>A0A2T0BMD3_9CLOT</name>
<sequence>MSRHHRRHSRNHRSDIIDENYYVPDERSNSNSIDMDEKDSEENNLWQNPVYSKINLEDKNQGEDDGNIPNREDPPENLSESTPFAKVSNSSNRSRKKHHLDKYNGIGAISFTEMLKKYIGQMVTIHTVGGNTSRCNFSGILLGVNNHFIRLILRVGSAPFYPAKNDFINDLNTYSDPYSSADNCNSESKPCPENNNMSAFVDIPINKITAFFHGNN</sequence>
<gene>
    <name evidence="2" type="ORF">CLLU_20190</name>
</gene>
<dbReference type="OrthoDB" id="1934755at2"/>
<comment type="caution">
    <text evidence="2">The sequence shown here is derived from an EMBL/GenBank/DDBJ whole genome shotgun (WGS) entry which is preliminary data.</text>
</comment>
<evidence type="ECO:0000313" key="3">
    <source>
        <dbReference type="Proteomes" id="UP000237798"/>
    </source>
</evidence>
<keyword evidence="3" id="KW-1185">Reference proteome</keyword>
<protein>
    <submittedName>
        <fullName evidence="2">Uncharacterized protein</fullName>
    </submittedName>
</protein>